<sequence>MLSLALAFYALLEITHITWALPATDQILTVKSPPRPLKKPHSWLLSGITNPNAPSPNPVPGDYSTGQGQSAYPAAAPRPTYLSYPSNSNYPAMSGSQTTTAGPPQLIPCRPNPAASSIVGSCVPVEDISACSTMEVTASADCRQNGPPNSLCCYSVGYGAYSPSSTTKPSTTYSSYAGYGNPSNSNPALNSPVYSPSSSSNPPANSPGYASYFYPSTSNPYYYGSSAMTTSSPTGTSAPGSTSTSTLTPTTMTTSTPTSTPFSTTPTTTTTTPLPFVLPDGAMLATNVIQQQCGVPNGDPSIFTTIEDPTHKLDRHVKLKNVFKKGSNQTSSKHFTVEQTIVGGFDAPNGSGSICWQVATIRQDPRTGQLFFCGGTIVGRRTVITAAHCSIETTVAAFNSSASPTLVQIGAISITYNNGLDAYPNQVAGCSQSLKVARTIPHPNFTLDTFDNDISILILEEDIDFRGKAACACPLCLSRTPPPVGDVCIVSGYGEEVDVDNGGQPPRSIVPLKYVAQPIVPTDYNTCPYAVTDSGVITDLDLFLCAGGKVGEDSCQGDSGGPLWCYNRASKTQYLGGIVSVGVGCATGVPAIYTKVSQYVDWIFNVAPLGDISIMA</sequence>
<keyword evidence="2" id="KW-0964">Secreted</keyword>
<dbReference type="InterPro" id="IPR001254">
    <property type="entry name" value="Trypsin_dom"/>
</dbReference>
<keyword evidence="4" id="KW-0378">Hydrolase</keyword>
<dbReference type="Proteomes" id="UP000192578">
    <property type="component" value="Unassembled WGS sequence"/>
</dbReference>
<dbReference type="CDD" id="cd00190">
    <property type="entry name" value="Tryp_SPc"/>
    <property type="match status" value="1"/>
</dbReference>
<comment type="caution">
    <text evidence="9">The sequence shown here is derived from an EMBL/GenBank/DDBJ whole genome shotgun (WGS) entry which is preliminary data.</text>
</comment>
<dbReference type="InterPro" id="IPR018114">
    <property type="entry name" value="TRYPSIN_HIS"/>
</dbReference>
<evidence type="ECO:0000259" key="8">
    <source>
        <dbReference type="PROSITE" id="PS50240"/>
    </source>
</evidence>
<keyword evidence="5" id="KW-0720">Serine protease</keyword>
<keyword evidence="10" id="KW-1185">Reference proteome</keyword>
<evidence type="ECO:0000256" key="5">
    <source>
        <dbReference type="ARBA" id="ARBA00022825"/>
    </source>
</evidence>
<gene>
    <name evidence="9" type="ORF">BV898_07551</name>
</gene>
<dbReference type="GO" id="GO:0006508">
    <property type="term" value="P:proteolysis"/>
    <property type="evidence" value="ECO:0007669"/>
    <property type="project" value="UniProtKB-KW"/>
</dbReference>
<keyword evidence="3" id="KW-0645">Protease</keyword>
<evidence type="ECO:0000313" key="9">
    <source>
        <dbReference type="EMBL" id="OQV18348.1"/>
    </source>
</evidence>
<dbReference type="GO" id="GO:0004252">
    <property type="term" value="F:serine-type endopeptidase activity"/>
    <property type="evidence" value="ECO:0007669"/>
    <property type="project" value="InterPro"/>
</dbReference>
<dbReference type="GO" id="GO:0005615">
    <property type="term" value="C:extracellular space"/>
    <property type="evidence" value="ECO:0007669"/>
    <property type="project" value="TreeGrafter"/>
</dbReference>
<feature type="chain" id="PRO_5010732628" evidence="7">
    <location>
        <begin position="21"/>
        <end position="616"/>
    </location>
</feature>
<reference evidence="10" key="1">
    <citation type="submission" date="2017-01" db="EMBL/GenBank/DDBJ databases">
        <title>Comparative genomics of anhydrobiosis in the tardigrade Hypsibius dujardini.</title>
        <authorList>
            <person name="Yoshida Y."/>
            <person name="Koutsovoulos G."/>
            <person name="Laetsch D."/>
            <person name="Stevens L."/>
            <person name="Kumar S."/>
            <person name="Horikawa D."/>
            <person name="Ishino K."/>
            <person name="Komine S."/>
            <person name="Tomita M."/>
            <person name="Blaxter M."/>
            <person name="Arakawa K."/>
        </authorList>
    </citation>
    <scope>NUCLEOTIDE SEQUENCE [LARGE SCALE GENOMIC DNA]</scope>
    <source>
        <strain evidence="10">Z151</strain>
    </source>
</reference>
<dbReference type="PRINTS" id="PR00722">
    <property type="entry name" value="CHYMOTRYPSIN"/>
</dbReference>
<dbReference type="InterPro" id="IPR009003">
    <property type="entry name" value="Peptidase_S1_PA"/>
</dbReference>
<proteinExistence type="predicted"/>
<protein>
    <submittedName>
        <fullName evidence="9">Tryptase beta-2</fullName>
    </submittedName>
</protein>
<dbReference type="Pfam" id="PF00089">
    <property type="entry name" value="Trypsin"/>
    <property type="match status" value="1"/>
</dbReference>
<organism evidence="9 10">
    <name type="scientific">Hypsibius exemplaris</name>
    <name type="common">Freshwater tardigrade</name>
    <dbReference type="NCBI Taxonomy" id="2072580"/>
    <lineage>
        <taxon>Eukaryota</taxon>
        <taxon>Metazoa</taxon>
        <taxon>Ecdysozoa</taxon>
        <taxon>Tardigrada</taxon>
        <taxon>Eutardigrada</taxon>
        <taxon>Parachela</taxon>
        <taxon>Hypsibioidea</taxon>
        <taxon>Hypsibiidae</taxon>
        <taxon>Hypsibius</taxon>
    </lineage>
</organism>
<feature type="region of interest" description="Disordered" evidence="6">
    <location>
        <begin position="228"/>
        <end position="272"/>
    </location>
</feature>
<evidence type="ECO:0000256" key="4">
    <source>
        <dbReference type="ARBA" id="ARBA00022801"/>
    </source>
</evidence>
<dbReference type="InterPro" id="IPR050127">
    <property type="entry name" value="Serine_Proteases_S1"/>
</dbReference>
<dbReference type="InterPro" id="IPR043504">
    <property type="entry name" value="Peptidase_S1_PA_chymotrypsin"/>
</dbReference>
<evidence type="ECO:0000256" key="3">
    <source>
        <dbReference type="ARBA" id="ARBA00022670"/>
    </source>
</evidence>
<feature type="region of interest" description="Disordered" evidence="6">
    <location>
        <begin position="41"/>
        <end position="70"/>
    </location>
</feature>
<dbReference type="Gene3D" id="2.40.10.10">
    <property type="entry name" value="Trypsin-like serine proteases"/>
    <property type="match status" value="2"/>
</dbReference>
<dbReference type="AlphaFoldDB" id="A0A1W0WT11"/>
<feature type="domain" description="Peptidase S1" evidence="8">
    <location>
        <begin position="341"/>
        <end position="608"/>
    </location>
</feature>
<comment type="subcellular location">
    <subcellularLocation>
        <location evidence="1">Secreted</location>
    </subcellularLocation>
</comment>
<dbReference type="PANTHER" id="PTHR24264:SF65">
    <property type="entry name" value="SRCR DOMAIN-CONTAINING PROTEIN"/>
    <property type="match status" value="1"/>
</dbReference>
<evidence type="ECO:0000313" key="10">
    <source>
        <dbReference type="Proteomes" id="UP000192578"/>
    </source>
</evidence>
<dbReference type="SMART" id="SM00020">
    <property type="entry name" value="Tryp_SPc"/>
    <property type="match status" value="1"/>
</dbReference>
<keyword evidence="7" id="KW-0732">Signal</keyword>
<dbReference type="EMBL" id="MTYJ01000050">
    <property type="protein sequence ID" value="OQV18348.1"/>
    <property type="molecule type" value="Genomic_DNA"/>
</dbReference>
<evidence type="ECO:0000256" key="6">
    <source>
        <dbReference type="SAM" id="MobiDB-lite"/>
    </source>
</evidence>
<evidence type="ECO:0000256" key="7">
    <source>
        <dbReference type="SAM" id="SignalP"/>
    </source>
</evidence>
<dbReference type="PROSITE" id="PS00134">
    <property type="entry name" value="TRYPSIN_HIS"/>
    <property type="match status" value="1"/>
</dbReference>
<name>A0A1W0WT11_HYPEX</name>
<dbReference type="OrthoDB" id="6261922at2759"/>
<dbReference type="SUPFAM" id="SSF50494">
    <property type="entry name" value="Trypsin-like serine proteases"/>
    <property type="match status" value="1"/>
</dbReference>
<accession>A0A1W0WT11</accession>
<dbReference type="InterPro" id="IPR001314">
    <property type="entry name" value="Peptidase_S1A"/>
</dbReference>
<dbReference type="PANTHER" id="PTHR24264">
    <property type="entry name" value="TRYPSIN-RELATED"/>
    <property type="match status" value="1"/>
</dbReference>
<evidence type="ECO:0000256" key="1">
    <source>
        <dbReference type="ARBA" id="ARBA00004613"/>
    </source>
</evidence>
<feature type="signal peptide" evidence="7">
    <location>
        <begin position="1"/>
        <end position="20"/>
    </location>
</feature>
<dbReference type="PROSITE" id="PS50240">
    <property type="entry name" value="TRYPSIN_DOM"/>
    <property type="match status" value="1"/>
</dbReference>
<evidence type="ECO:0000256" key="2">
    <source>
        <dbReference type="ARBA" id="ARBA00022525"/>
    </source>
</evidence>